<protein>
    <recommendedName>
        <fullName evidence="3">DUF4412 domain-containing protein</fullName>
    </recommendedName>
</protein>
<dbReference type="RefSeq" id="WP_344730133.1">
    <property type="nucleotide sequence ID" value="NZ_BAABBI010000002.1"/>
</dbReference>
<dbReference type="EMBL" id="BAABBI010000002">
    <property type="protein sequence ID" value="GAA3787699.1"/>
    <property type="molecule type" value="Genomic_DNA"/>
</dbReference>
<sequence>MKSIIITALLFICSVNISQAQFLERLADKATKAAERTVERKVEQKSQKETEKAFDSTFNKKRKSKKSKKQVSKSSKSPNDVYAFTHKYMMQMESDSYNTTLTYYLAKNENYFGSTIQSVSTMVNVMDLDKETLFMFSEAGGTKMLMATSLNINDLADENNDTNNTKIEKTGKTKQILGYPCQEYLITSDDVKANVWVTQNAGVSFPNGFYQVGNKQNTNQQWMSDVNGLVLEMHITDTSKRKPETMKMRCVSLEKEHFKINSSDYKKFM</sequence>
<dbReference type="Proteomes" id="UP001501456">
    <property type="component" value="Unassembled WGS sequence"/>
</dbReference>
<proteinExistence type="predicted"/>
<organism evidence="4 5">
    <name type="scientific">Corallibacter vietnamensis</name>
    <dbReference type="NCBI Taxonomy" id="904130"/>
    <lineage>
        <taxon>Bacteria</taxon>
        <taxon>Pseudomonadati</taxon>
        <taxon>Bacteroidota</taxon>
        <taxon>Flavobacteriia</taxon>
        <taxon>Flavobacteriales</taxon>
        <taxon>Flavobacteriaceae</taxon>
        <taxon>Corallibacter</taxon>
    </lineage>
</organism>
<feature type="chain" id="PRO_5046926064" description="DUF4412 domain-containing protein" evidence="2">
    <location>
        <begin position="21"/>
        <end position="269"/>
    </location>
</feature>
<comment type="caution">
    <text evidence="4">The sequence shown here is derived from an EMBL/GenBank/DDBJ whole genome shotgun (WGS) entry which is preliminary data.</text>
</comment>
<dbReference type="Pfam" id="PF14371">
    <property type="entry name" value="DUF4412"/>
    <property type="match status" value="1"/>
</dbReference>
<dbReference type="InterPro" id="IPR025524">
    <property type="entry name" value="DUF4412"/>
</dbReference>
<name>A0ABP7HAJ1_9FLAO</name>
<feature type="signal peptide" evidence="2">
    <location>
        <begin position="1"/>
        <end position="20"/>
    </location>
</feature>
<gene>
    <name evidence="4" type="ORF">GCM10022271_20310</name>
</gene>
<evidence type="ECO:0000313" key="4">
    <source>
        <dbReference type="EMBL" id="GAA3787699.1"/>
    </source>
</evidence>
<accession>A0ABP7HAJ1</accession>
<feature type="domain" description="DUF4412" evidence="3">
    <location>
        <begin position="88"/>
        <end position="256"/>
    </location>
</feature>
<evidence type="ECO:0000256" key="1">
    <source>
        <dbReference type="SAM" id="MobiDB-lite"/>
    </source>
</evidence>
<evidence type="ECO:0000256" key="2">
    <source>
        <dbReference type="SAM" id="SignalP"/>
    </source>
</evidence>
<evidence type="ECO:0000313" key="5">
    <source>
        <dbReference type="Proteomes" id="UP001501456"/>
    </source>
</evidence>
<reference evidence="5" key="1">
    <citation type="journal article" date="2019" name="Int. J. Syst. Evol. Microbiol.">
        <title>The Global Catalogue of Microorganisms (GCM) 10K type strain sequencing project: providing services to taxonomists for standard genome sequencing and annotation.</title>
        <authorList>
            <consortium name="The Broad Institute Genomics Platform"/>
            <consortium name="The Broad Institute Genome Sequencing Center for Infectious Disease"/>
            <person name="Wu L."/>
            <person name="Ma J."/>
        </authorList>
    </citation>
    <scope>NUCLEOTIDE SEQUENCE [LARGE SCALE GENOMIC DNA]</scope>
    <source>
        <strain evidence="5">JCM 17525</strain>
    </source>
</reference>
<keyword evidence="2" id="KW-0732">Signal</keyword>
<feature type="region of interest" description="Disordered" evidence="1">
    <location>
        <begin position="42"/>
        <end position="78"/>
    </location>
</feature>
<evidence type="ECO:0000259" key="3">
    <source>
        <dbReference type="Pfam" id="PF14371"/>
    </source>
</evidence>
<feature type="compositionally biased region" description="Basic and acidic residues" evidence="1">
    <location>
        <begin position="42"/>
        <end position="54"/>
    </location>
</feature>
<feature type="compositionally biased region" description="Basic residues" evidence="1">
    <location>
        <begin position="59"/>
        <end position="71"/>
    </location>
</feature>
<keyword evidence="5" id="KW-1185">Reference proteome</keyword>